<dbReference type="InterPro" id="IPR014710">
    <property type="entry name" value="RmlC-like_jellyroll"/>
</dbReference>
<evidence type="ECO:0000256" key="1">
    <source>
        <dbReference type="ARBA" id="ARBA00008416"/>
    </source>
</evidence>
<dbReference type="InterPro" id="IPR012093">
    <property type="entry name" value="Pirin"/>
</dbReference>
<dbReference type="SUPFAM" id="SSF51182">
    <property type="entry name" value="RmlC-like cupins"/>
    <property type="match status" value="1"/>
</dbReference>
<dbReference type="PANTHER" id="PTHR13903:SF8">
    <property type="entry name" value="PIRIN"/>
    <property type="match status" value="1"/>
</dbReference>
<dbReference type="InterPro" id="IPR008778">
    <property type="entry name" value="Pirin_C_dom"/>
</dbReference>
<dbReference type="CDD" id="cd02247">
    <property type="entry name" value="cupin_pirin_C"/>
    <property type="match status" value="1"/>
</dbReference>
<dbReference type="Proteomes" id="UP000215244">
    <property type="component" value="Chromosome"/>
</dbReference>
<dbReference type="RefSeq" id="WP_094998873.1">
    <property type="nucleotide sequence ID" value="NZ_BMJL01000011.1"/>
</dbReference>
<gene>
    <name evidence="3" type="ORF">CJ263_19965</name>
</gene>
<dbReference type="PANTHER" id="PTHR13903">
    <property type="entry name" value="PIRIN-RELATED"/>
    <property type="match status" value="1"/>
</dbReference>
<sequence>MNTYILRKFPLGFQWQTQDPFLFCVHHLDHFPKGTADLGPDPDLLKGKPLGSDFDPNQDWRMYHGQTIPGFPAHPHVGFETVTVVNQGFCDHSDSLGAAGRFGLGDTQWMTAGSGVQHSEMFPLLNSEKENTLELFQIWLNLPKKSKFADPYFKMLWHEDIPVLEMESATVTVIAGNFKDTLALAPPPDSWASEPANKVAIWSITIKANGEIRLPKSEKGINRSIYFYEGDSITIDSEKILANFGIDVDSTADITIKAGSEQAKILVLQGAPINEPVAQQGPFVMTNREELQKAFSQFRLTQFGGWPWQYPDNVHPAEKGRFAKYPDGTLVEK</sequence>
<reference evidence="3 4" key="1">
    <citation type="submission" date="2017-08" db="EMBL/GenBank/DDBJ databases">
        <title>The complete genome sequence of Maribacter sp. B1, isolated from deep-sea sediment.</title>
        <authorList>
            <person name="Wu Y.-H."/>
            <person name="Cheng H."/>
            <person name="Xu X.-W."/>
        </authorList>
    </citation>
    <scope>NUCLEOTIDE SEQUENCE [LARGE SCALE GENOMIC DNA]</scope>
    <source>
        <strain evidence="3 4">B1</strain>
    </source>
</reference>
<dbReference type="Pfam" id="PF02678">
    <property type="entry name" value="Pirin"/>
    <property type="match status" value="1"/>
</dbReference>
<dbReference type="Pfam" id="PF05726">
    <property type="entry name" value="Pirin_C"/>
    <property type="match status" value="1"/>
</dbReference>
<accession>A0A223VAJ7</accession>
<organism evidence="3 4">
    <name type="scientific">Maribacter cobaltidurans</name>
    <dbReference type="NCBI Taxonomy" id="1178778"/>
    <lineage>
        <taxon>Bacteria</taxon>
        <taxon>Pseudomonadati</taxon>
        <taxon>Bacteroidota</taxon>
        <taxon>Flavobacteriia</taxon>
        <taxon>Flavobacteriales</taxon>
        <taxon>Flavobacteriaceae</taxon>
        <taxon>Maribacter</taxon>
    </lineage>
</organism>
<dbReference type="AlphaFoldDB" id="A0A223VAJ7"/>
<dbReference type="KEGG" id="marb:CJ263_19965"/>
<dbReference type="EMBL" id="CP022957">
    <property type="protein sequence ID" value="ASV32317.1"/>
    <property type="molecule type" value="Genomic_DNA"/>
</dbReference>
<protein>
    <submittedName>
        <fullName evidence="3">Pirin</fullName>
    </submittedName>
</protein>
<evidence type="ECO:0000313" key="4">
    <source>
        <dbReference type="Proteomes" id="UP000215244"/>
    </source>
</evidence>
<dbReference type="Gene3D" id="2.60.120.10">
    <property type="entry name" value="Jelly Rolls"/>
    <property type="match status" value="2"/>
</dbReference>
<dbReference type="InterPro" id="IPR003829">
    <property type="entry name" value="Pirin_N_dom"/>
</dbReference>
<proteinExistence type="inferred from homology"/>
<name>A0A223VAJ7_9FLAO</name>
<dbReference type="OrthoDB" id="321327at2"/>
<dbReference type="InterPro" id="IPR011051">
    <property type="entry name" value="RmlC_Cupin_sf"/>
</dbReference>
<evidence type="ECO:0000256" key="2">
    <source>
        <dbReference type="RuleBase" id="RU003457"/>
    </source>
</evidence>
<comment type="similarity">
    <text evidence="1 2">Belongs to the pirin family.</text>
</comment>
<evidence type="ECO:0000313" key="3">
    <source>
        <dbReference type="EMBL" id="ASV32317.1"/>
    </source>
</evidence>
<keyword evidence="4" id="KW-1185">Reference proteome</keyword>